<protein>
    <submittedName>
        <fullName evidence="3">Sulfotransferase</fullName>
    </submittedName>
</protein>
<name>A0A937J6T7_9GAMM</name>
<dbReference type="Gene3D" id="3.40.50.300">
    <property type="entry name" value="P-loop containing nucleotide triphosphate hydrolases"/>
    <property type="match status" value="1"/>
</dbReference>
<keyword evidence="2" id="KW-0802">TPR repeat</keyword>
<dbReference type="SUPFAM" id="SSF48452">
    <property type="entry name" value="TPR-like"/>
    <property type="match status" value="1"/>
</dbReference>
<dbReference type="InterPro" id="IPR019734">
    <property type="entry name" value="TPR_rpt"/>
</dbReference>
<organism evidence="3 4">
    <name type="scientific">SAR86 cluster bacterium</name>
    <dbReference type="NCBI Taxonomy" id="2030880"/>
    <lineage>
        <taxon>Bacteria</taxon>
        <taxon>Pseudomonadati</taxon>
        <taxon>Pseudomonadota</taxon>
        <taxon>Gammaproteobacteria</taxon>
        <taxon>SAR86 cluster</taxon>
    </lineage>
</organism>
<evidence type="ECO:0000313" key="3">
    <source>
        <dbReference type="EMBL" id="MBL6902795.1"/>
    </source>
</evidence>
<dbReference type="PROSITE" id="PS50005">
    <property type="entry name" value="TPR"/>
    <property type="match status" value="3"/>
</dbReference>
<dbReference type="Proteomes" id="UP000705230">
    <property type="component" value="Unassembled WGS sequence"/>
</dbReference>
<accession>A0A937J6T7</accession>
<dbReference type="PANTHER" id="PTHR12788">
    <property type="entry name" value="PROTEIN-TYROSINE SULFOTRANSFERASE 2"/>
    <property type="match status" value="1"/>
</dbReference>
<dbReference type="AlphaFoldDB" id="A0A937J6T7"/>
<evidence type="ECO:0000256" key="2">
    <source>
        <dbReference type="PROSITE-ProRule" id="PRU00339"/>
    </source>
</evidence>
<evidence type="ECO:0000256" key="1">
    <source>
        <dbReference type="ARBA" id="ARBA00022679"/>
    </source>
</evidence>
<dbReference type="PANTHER" id="PTHR12788:SF10">
    <property type="entry name" value="PROTEIN-TYROSINE SULFOTRANSFERASE"/>
    <property type="match status" value="1"/>
</dbReference>
<dbReference type="Gene3D" id="1.25.40.10">
    <property type="entry name" value="Tetratricopeptide repeat domain"/>
    <property type="match status" value="2"/>
</dbReference>
<gene>
    <name evidence="3" type="ORF">ISR29_01160</name>
</gene>
<comment type="caution">
    <text evidence="3">The sequence shown here is derived from an EMBL/GenBank/DDBJ whole genome shotgun (WGS) entry which is preliminary data.</text>
</comment>
<dbReference type="InterPro" id="IPR011990">
    <property type="entry name" value="TPR-like_helical_dom_sf"/>
</dbReference>
<dbReference type="InterPro" id="IPR026634">
    <property type="entry name" value="TPST-like"/>
</dbReference>
<dbReference type="Pfam" id="PF13181">
    <property type="entry name" value="TPR_8"/>
    <property type="match status" value="2"/>
</dbReference>
<dbReference type="SMART" id="SM00028">
    <property type="entry name" value="TPR"/>
    <property type="match status" value="6"/>
</dbReference>
<feature type="repeat" description="TPR" evidence="2">
    <location>
        <begin position="344"/>
        <end position="377"/>
    </location>
</feature>
<proteinExistence type="predicted"/>
<dbReference type="InterPro" id="IPR027417">
    <property type="entry name" value="P-loop_NTPase"/>
</dbReference>
<dbReference type="Pfam" id="PF13469">
    <property type="entry name" value="Sulfotransfer_3"/>
    <property type="match status" value="1"/>
</dbReference>
<feature type="repeat" description="TPR" evidence="2">
    <location>
        <begin position="73"/>
        <end position="106"/>
    </location>
</feature>
<sequence>MLDNNSSFTTTEIQNLVTGGKFKEALDALDRKDIEINKRDFYYFKAVCYRYLKDHTNAHLALNELIKFFPNYARAYQELGYIYSIKKDEKKALRAFLRAVRLNDSLHASWLSIVKLADGNEKLLKMCDENIYYLKNLPPELKTVLSYTNEGKLAKADHICRDYLQKKPHDVEAMRLLSKIALELYIFEDAEFLLESCLVFDPENIKVKHDYITALLRRQKYGLALETAKDLYTSNPEELVAMKLYATTLFRADMYEESIKLFETVLEIEPRNTDVMLTMGHLYKTDGQIDKSIDSYINAFAMDKYFGDAYWSLANLKTYRFTDKQIQSLQEMVKDEFVPDEEKVFMYFSLGKAYEDMGQYKESFKFYKSGNEYQRANSSYSKENFSDECKNQISVCTKDLFEVKKDWGYSAKDPIFVLGLPRAGSTLTEQILASHSMVEGTHELPNILAIAHKLNLRKAQDEDSRYPDILLSLSEPQLKIIGENYIKDSQVFRTDKPYFIDKMPNNFRHIGLINLILPNAKIIDIRRDSMAGCFSCYKQLFAEGQEFTYGLDDLASYYNDYVELMDHWKKVLPNKILSVQYEDLVGDLENSVKRILDYCELPFEQDCVEFYKSKRAVKTPSAEQVRQPIFKEGLDYWKNYEPYLSDLAKNLKY</sequence>
<dbReference type="EMBL" id="JADHSG010000001">
    <property type="protein sequence ID" value="MBL6902795.1"/>
    <property type="molecule type" value="Genomic_DNA"/>
</dbReference>
<keyword evidence="1" id="KW-0808">Transferase</keyword>
<dbReference type="GO" id="GO:0008476">
    <property type="term" value="F:protein-tyrosine sulfotransferase activity"/>
    <property type="evidence" value="ECO:0007669"/>
    <property type="project" value="InterPro"/>
</dbReference>
<dbReference type="SUPFAM" id="SSF52540">
    <property type="entry name" value="P-loop containing nucleoside triphosphate hydrolases"/>
    <property type="match status" value="1"/>
</dbReference>
<reference evidence="3" key="1">
    <citation type="submission" date="2020-10" db="EMBL/GenBank/DDBJ databases">
        <title>Microbiome of the Black Sea water column analyzed by genome centric metagenomics.</title>
        <authorList>
            <person name="Cabello-Yeves P.J."/>
            <person name="Callieri C."/>
            <person name="Picazo A."/>
            <person name="Mehrshad M."/>
            <person name="Haro-Moreno J.M."/>
            <person name="Roda-Garcia J."/>
            <person name="Dzembekova N."/>
            <person name="Slabakova V."/>
            <person name="Slabakova N."/>
            <person name="Moncheva S."/>
            <person name="Rodriguez-Valera F."/>
        </authorList>
    </citation>
    <scope>NUCLEOTIDE SEQUENCE</scope>
    <source>
        <strain evidence="3">BS30m-G43</strain>
    </source>
</reference>
<evidence type="ECO:0000313" key="4">
    <source>
        <dbReference type="Proteomes" id="UP000705230"/>
    </source>
</evidence>
<feature type="repeat" description="TPR" evidence="2">
    <location>
        <begin position="239"/>
        <end position="272"/>
    </location>
</feature>